<dbReference type="InterPro" id="IPR037185">
    <property type="entry name" value="EmrE-like"/>
</dbReference>
<sequence length="389" mass="42107">MTSIQSGASLAKSLFPLIGPQGVTSLRLFLGTLILAVIFKPWRLRFKPEQRLPLLFYGLALGSMNYLFYVSLRTVPLGIAVALEFTGPLAVALFASRRAVDFIWVVLAVAGLWFLLPLGQDISHVDLAGAACALGAGACWAIYIIAGQKAGAEHGPATVAFGSLIAAIIFVPLGAWEASSSLLQWSLLPVGLAIAVLSTALPYSLEMIALTRLPTRTFGTLMSLEPGLAALSGMLFLGEHLTLIQCEKKATIELLNRQVVQFIDLSLITKQAHWNMRGANFIAVHEMLDGFRTALTEHLDTMAERAVQLGGVALGTTQVINSKTPLKSYPLDIHTVQEHLKELADRYAIVANDVRKAVGEAKDEDTADILTAASRDLDKFLWFIESNIE</sequence>
<gene>
    <name evidence="5" type="ORF">BBAD15_g187</name>
</gene>
<reference evidence="5 6" key="1">
    <citation type="submission" date="2012-10" db="EMBL/GenBank/DDBJ databases">
        <title>Genome sequencing and analysis of entomopathogenic fungi Beauveria bassiana D1-5.</title>
        <authorList>
            <person name="Li Q."/>
            <person name="Wang L."/>
            <person name="Zhang Z."/>
            <person name="Wang Q."/>
            <person name="Ren J."/>
            <person name="Wang M."/>
            <person name="Xu W."/>
            <person name="Wang J."/>
            <person name="Lu Y."/>
            <person name="Du Q."/>
            <person name="Sun Z."/>
        </authorList>
    </citation>
    <scope>NUCLEOTIDE SEQUENCE [LARGE SCALE GENOMIC DNA]</scope>
    <source>
        <strain evidence="5 6">D1-5</strain>
    </source>
</reference>
<dbReference type="CDD" id="cd01043">
    <property type="entry name" value="DPS"/>
    <property type="match status" value="1"/>
</dbReference>
<keyword evidence="2" id="KW-0472">Membrane</keyword>
<dbReference type="Pfam" id="PF00892">
    <property type="entry name" value="EamA"/>
    <property type="match status" value="1"/>
</dbReference>
<comment type="similarity">
    <text evidence="1">Belongs to the Dps family.</text>
</comment>
<protein>
    <submittedName>
        <fullName evidence="5">Inner membrane transporter rhtA</fullName>
    </submittedName>
</protein>
<dbReference type="InterPro" id="IPR023188">
    <property type="entry name" value="DPS_DNA-bd_CS"/>
</dbReference>
<feature type="domain" description="EamA" evidence="4">
    <location>
        <begin position="128"/>
        <end position="245"/>
    </location>
</feature>
<accession>A0A0A2W5A8</accession>
<dbReference type="Proteomes" id="UP000030106">
    <property type="component" value="Unassembled WGS sequence"/>
</dbReference>
<dbReference type="InterPro" id="IPR008331">
    <property type="entry name" value="Ferritin_DPS_dom"/>
</dbReference>
<dbReference type="HOGENOM" id="CLU_709769_0_0_1"/>
<dbReference type="InterPro" id="IPR002177">
    <property type="entry name" value="DPS_DNA-bd"/>
</dbReference>
<evidence type="ECO:0000313" key="5">
    <source>
        <dbReference type="EMBL" id="KGQ13867.1"/>
    </source>
</evidence>
<keyword evidence="2" id="KW-0812">Transmembrane</keyword>
<organism evidence="5 6">
    <name type="scientific">Beauveria bassiana D1-5</name>
    <dbReference type="NCBI Taxonomy" id="1245745"/>
    <lineage>
        <taxon>Eukaryota</taxon>
        <taxon>Fungi</taxon>
        <taxon>Dikarya</taxon>
        <taxon>Ascomycota</taxon>
        <taxon>Pezizomycotina</taxon>
        <taxon>Sordariomycetes</taxon>
        <taxon>Hypocreomycetidae</taxon>
        <taxon>Hypocreales</taxon>
        <taxon>Cordycipitaceae</taxon>
        <taxon>Beauveria</taxon>
    </lineage>
</organism>
<evidence type="ECO:0000313" key="6">
    <source>
        <dbReference type="Proteomes" id="UP000030106"/>
    </source>
</evidence>
<dbReference type="PROSITE" id="PS00818">
    <property type="entry name" value="DPS_1"/>
    <property type="match status" value="1"/>
</dbReference>
<evidence type="ECO:0000259" key="3">
    <source>
        <dbReference type="Pfam" id="PF00210"/>
    </source>
</evidence>
<dbReference type="GO" id="GO:0016020">
    <property type="term" value="C:membrane"/>
    <property type="evidence" value="ECO:0007669"/>
    <property type="project" value="InterPro"/>
</dbReference>
<evidence type="ECO:0000256" key="1">
    <source>
        <dbReference type="ARBA" id="ARBA00009497"/>
    </source>
</evidence>
<dbReference type="InterPro" id="IPR009078">
    <property type="entry name" value="Ferritin-like_SF"/>
</dbReference>
<evidence type="ECO:0000259" key="4">
    <source>
        <dbReference type="Pfam" id="PF00892"/>
    </source>
</evidence>
<dbReference type="NCBIfam" id="NF006975">
    <property type="entry name" value="PRK09448.1"/>
    <property type="match status" value="1"/>
</dbReference>
<dbReference type="PROSITE" id="PS00819">
    <property type="entry name" value="DPS_2"/>
    <property type="match status" value="1"/>
</dbReference>
<feature type="transmembrane region" description="Helical" evidence="2">
    <location>
        <begin position="77"/>
        <end position="95"/>
    </location>
</feature>
<keyword evidence="2" id="KW-1133">Transmembrane helix</keyword>
<name>A0A0A2W5A8_BEABA</name>
<dbReference type="PRINTS" id="PR01346">
    <property type="entry name" value="HELNAPAPROT"/>
</dbReference>
<comment type="caution">
    <text evidence="5">The sequence shown here is derived from an EMBL/GenBank/DDBJ whole genome shotgun (WGS) entry which is preliminary data.</text>
</comment>
<dbReference type="EMBL" id="ANFO01000019">
    <property type="protein sequence ID" value="KGQ13867.1"/>
    <property type="molecule type" value="Genomic_DNA"/>
</dbReference>
<dbReference type="GO" id="GO:0008199">
    <property type="term" value="F:ferric iron binding"/>
    <property type="evidence" value="ECO:0007669"/>
    <property type="project" value="InterPro"/>
</dbReference>
<dbReference type="PANTHER" id="PTHR42932:SF3">
    <property type="entry name" value="DNA PROTECTION DURING STARVATION PROTEIN"/>
    <property type="match status" value="1"/>
</dbReference>
<dbReference type="Gene3D" id="1.20.1260.10">
    <property type="match status" value="1"/>
</dbReference>
<dbReference type="Pfam" id="PF00210">
    <property type="entry name" value="Ferritin"/>
    <property type="match status" value="1"/>
</dbReference>
<feature type="domain" description="Ferritin/DPS" evidence="3">
    <location>
        <begin position="252"/>
        <end position="388"/>
    </location>
</feature>
<dbReference type="InterPro" id="IPR000620">
    <property type="entry name" value="EamA_dom"/>
</dbReference>
<feature type="transmembrane region" description="Helical" evidence="2">
    <location>
        <begin position="24"/>
        <end position="42"/>
    </location>
</feature>
<feature type="transmembrane region" description="Helical" evidence="2">
    <location>
        <begin position="182"/>
        <end position="205"/>
    </location>
</feature>
<feature type="transmembrane region" description="Helical" evidence="2">
    <location>
        <begin position="125"/>
        <end position="145"/>
    </location>
</feature>
<feature type="transmembrane region" description="Helical" evidence="2">
    <location>
        <begin position="157"/>
        <end position="176"/>
    </location>
</feature>
<dbReference type="AlphaFoldDB" id="A0A0A2W5A8"/>
<feature type="transmembrane region" description="Helical" evidence="2">
    <location>
        <begin position="102"/>
        <end position="119"/>
    </location>
</feature>
<dbReference type="NCBIfam" id="NF007823">
    <property type="entry name" value="PRK10532.1"/>
    <property type="match status" value="1"/>
</dbReference>
<dbReference type="SUPFAM" id="SSF103481">
    <property type="entry name" value="Multidrug resistance efflux transporter EmrE"/>
    <property type="match status" value="2"/>
</dbReference>
<dbReference type="GO" id="GO:0016722">
    <property type="term" value="F:oxidoreductase activity, acting on metal ions"/>
    <property type="evidence" value="ECO:0007669"/>
    <property type="project" value="InterPro"/>
</dbReference>
<dbReference type="PANTHER" id="PTHR42932">
    <property type="entry name" value="GENERAL STRESS PROTEIN 20U"/>
    <property type="match status" value="1"/>
</dbReference>
<proteinExistence type="inferred from homology"/>
<feature type="transmembrane region" description="Helical" evidence="2">
    <location>
        <begin position="54"/>
        <end position="71"/>
    </location>
</feature>
<dbReference type="SUPFAM" id="SSF47240">
    <property type="entry name" value="Ferritin-like"/>
    <property type="match status" value="1"/>
</dbReference>
<dbReference type="InterPro" id="IPR012347">
    <property type="entry name" value="Ferritin-like"/>
</dbReference>
<evidence type="ECO:0000256" key="2">
    <source>
        <dbReference type="SAM" id="Phobius"/>
    </source>
</evidence>